<dbReference type="RefSeq" id="WP_172312737.1">
    <property type="nucleotide sequence ID" value="NZ_WOEY01000078.1"/>
</dbReference>
<dbReference type="Gene3D" id="1.10.3720.10">
    <property type="entry name" value="MetI-like"/>
    <property type="match status" value="1"/>
</dbReference>
<comment type="subcellular location">
    <subcellularLocation>
        <location evidence="1">Cell inner membrane</location>
        <topology evidence="1">Multi-pass membrane protein</topology>
    </subcellularLocation>
    <subcellularLocation>
        <location evidence="8">Cell membrane</location>
        <topology evidence="8">Multi-pass membrane protein</topology>
    </subcellularLocation>
</comment>
<dbReference type="PANTHER" id="PTHR30614">
    <property type="entry name" value="MEMBRANE COMPONENT OF AMINO ACID ABC TRANSPORTER"/>
    <property type="match status" value="1"/>
</dbReference>
<evidence type="ECO:0000313" key="10">
    <source>
        <dbReference type="EMBL" id="NPT43485.1"/>
    </source>
</evidence>
<dbReference type="PROSITE" id="PS50928">
    <property type="entry name" value="ABC_TM1"/>
    <property type="match status" value="1"/>
</dbReference>
<dbReference type="Pfam" id="PF00528">
    <property type="entry name" value="BPD_transp_1"/>
    <property type="match status" value="1"/>
</dbReference>
<evidence type="ECO:0000256" key="7">
    <source>
        <dbReference type="ARBA" id="ARBA00023136"/>
    </source>
</evidence>
<dbReference type="PANTHER" id="PTHR30614:SF34">
    <property type="entry name" value="BLR6398 PROTEIN"/>
    <property type="match status" value="1"/>
</dbReference>
<feature type="transmembrane region" description="Helical" evidence="8">
    <location>
        <begin position="61"/>
        <end position="80"/>
    </location>
</feature>
<keyword evidence="7 8" id="KW-0472">Membrane</keyword>
<dbReference type="NCBIfam" id="TIGR01726">
    <property type="entry name" value="HEQRo_perm_3TM"/>
    <property type="match status" value="1"/>
</dbReference>
<keyword evidence="3 8" id="KW-0813">Transport</keyword>
<keyword evidence="11" id="KW-1185">Reference proteome</keyword>
<comment type="similarity">
    <text evidence="2">Belongs to the binding-protein-dependent transport system permease family. HisMQ subfamily.</text>
</comment>
<evidence type="ECO:0000256" key="5">
    <source>
        <dbReference type="ARBA" id="ARBA00022692"/>
    </source>
</evidence>
<dbReference type="InterPro" id="IPR000515">
    <property type="entry name" value="MetI-like"/>
</dbReference>
<keyword evidence="6 8" id="KW-1133">Transmembrane helix</keyword>
<protein>
    <submittedName>
        <fullName evidence="10">ABC transporter permease subunit</fullName>
    </submittedName>
</protein>
<feature type="transmembrane region" description="Helical" evidence="8">
    <location>
        <begin position="20"/>
        <end position="40"/>
    </location>
</feature>
<keyword evidence="5 8" id="KW-0812">Transmembrane</keyword>
<evidence type="ECO:0000259" key="9">
    <source>
        <dbReference type="PROSITE" id="PS50928"/>
    </source>
</evidence>
<feature type="domain" description="ABC transmembrane type-1" evidence="9">
    <location>
        <begin position="16"/>
        <end position="204"/>
    </location>
</feature>
<evidence type="ECO:0000256" key="2">
    <source>
        <dbReference type="ARBA" id="ARBA00010072"/>
    </source>
</evidence>
<evidence type="ECO:0000256" key="1">
    <source>
        <dbReference type="ARBA" id="ARBA00004429"/>
    </source>
</evidence>
<keyword evidence="4" id="KW-1003">Cell membrane</keyword>
<dbReference type="InterPro" id="IPR043429">
    <property type="entry name" value="ArtM/GltK/GlnP/TcyL/YhdX-like"/>
</dbReference>
<evidence type="ECO:0000313" key="11">
    <source>
        <dbReference type="Proteomes" id="UP000652198"/>
    </source>
</evidence>
<proteinExistence type="inferred from homology"/>
<gene>
    <name evidence="10" type="ORF">GNZ12_19665</name>
</gene>
<evidence type="ECO:0000256" key="8">
    <source>
        <dbReference type="RuleBase" id="RU363032"/>
    </source>
</evidence>
<name>A0ABX2BUJ4_9BURK</name>
<feature type="transmembrane region" description="Helical" evidence="8">
    <location>
        <begin position="183"/>
        <end position="207"/>
    </location>
</feature>
<accession>A0ABX2BUJ4</accession>
<dbReference type="CDD" id="cd06261">
    <property type="entry name" value="TM_PBP2"/>
    <property type="match status" value="1"/>
</dbReference>
<evidence type="ECO:0000256" key="4">
    <source>
        <dbReference type="ARBA" id="ARBA00022475"/>
    </source>
</evidence>
<sequence length="238" mass="25979">MLGLTLDQYVYLLRGTGWTLVLSAIGFVLGAMVGFPLALARISRNRLVSRLAATLIQIKQGIPLPVLMFLVYFGLGLGGFEVPALVAAGFALSIYAGAYLGEIWRGCIAAVPREQWEAAECLALTKSQRLFYVILPQSVRLAIPPTVGFLVQIVKDTSNAVVIGFFDLTYSAKVLNNSTFKPFFIFTLVALIYFAMCYPLTLIAGAAEARLANRRAGPLRRKGLLRFWMGSAIHDGAR</sequence>
<dbReference type="SUPFAM" id="SSF161098">
    <property type="entry name" value="MetI-like"/>
    <property type="match status" value="1"/>
</dbReference>
<dbReference type="EMBL" id="WOEY01000078">
    <property type="protein sequence ID" value="NPT43485.1"/>
    <property type="molecule type" value="Genomic_DNA"/>
</dbReference>
<dbReference type="Proteomes" id="UP000652198">
    <property type="component" value="Unassembled WGS sequence"/>
</dbReference>
<organism evidence="10 11">
    <name type="scientific">Paraburkholderia solitsugae</name>
    <dbReference type="NCBI Taxonomy" id="2675748"/>
    <lineage>
        <taxon>Bacteria</taxon>
        <taxon>Pseudomonadati</taxon>
        <taxon>Pseudomonadota</taxon>
        <taxon>Betaproteobacteria</taxon>
        <taxon>Burkholderiales</taxon>
        <taxon>Burkholderiaceae</taxon>
        <taxon>Paraburkholderia</taxon>
    </lineage>
</organism>
<comment type="caution">
    <text evidence="10">The sequence shown here is derived from an EMBL/GenBank/DDBJ whole genome shotgun (WGS) entry which is preliminary data.</text>
</comment>
<evidence type="ECO:0000256" key="6">
    <source>
        <dbReference type="ARBA" id="ARBA00022989"/>
    </source>
</evidence>
<reference evidence="10 11" key="1">
    <citation type="submission" date="2019-11" db="EMBL/GenBank/DDBJ databases">
        <title>Metabolism of dissolved organic matter in forest soils.</title>
        <authorList>
            <person name="Cyle K.T."/>
            <person name="Wilhelm R.C."/>
            <person name="Martinez C.E."/>
        </authorList>
    </citation>
    <scope>NUCLEOTIDE SEQUENCE [LARGE SCALE GENOMIC DNA]</scope>
    <source>
        <strain evidence="10 11">1N</strain>
    </source>
</reference>
<dbReference type="InterPro" id="IPR035906">
    <property type="entry name" value="MetI-like_sf"/>
</dbReference>
<dbReference type="InterPro" id="IPR010065">
    <property type="entry name" value="AA_ABC_transptr_permease_3TM"/>
</dbReference>
<evidence type="ECO:0000256" key="3">
    <source>
        <dbReference type="ARBA" id="ARBA00022448"/>
    </source>
</evidence>